<dbReference type="InterPro" id="IPR008015">
    <property type="entry name" value="PDED_dom"/>
</dbReference>
<accession>A0A1V9XXY6</accession>
<dbReference type="STRING" id="418985.A0A1V9XXY6"/>
<dbReference type="InterPro" id="IPR014756">
    <property type="entry name" value="Ig_E-set"/>
</dbReference>
<dbReference type="OrthoDB" id="10248777at2759"/>
<dbReference type="InterPro" id="IPR037036">
    <property type="entry name" value="PDED_dom_sf"/>
</dbReference>
<keyword evidence="4" id="KW-1185">Reference proteome</keyword>
<dbReference type="Pfam" id="PF05351">
    <property type="entry name" value="GMP_PDE_delta"/>
    <property type="match status" value="1"/>
</dbReference>
<feature type="non-terminal residue" evidence="3">
    <location>
        <position position="1"/>
    </location>
</feature>
<sequence>SVARSSSNDQHSQDKLCGSTGTKLCHEDLTPFIQQAAGKGGRNVTVSTPNLAAAHTGACWLADAPIKRVVLISQSSLFGTEFYLVQAAQPVIKMVNSCLRPIQPHESSTNADGTGFKINWMVFRDCDTGRILWNGVSDFSSSDVTHEVCVPKEILECKAVSREVNFSSSKGFDKFRLEHTVMFKSRCLEEWFFEFGAVTPMTTNTWLSEIQAAPESQSMPAHVLRSVCRPIFAHG</sequence>
<name>A0A1V9XXY6_9ACAR</name>
<evidence type="ECO:0000256" key="1">
    <source>
        <dbReference type="ARBA" id="ARBA00008102"/>
    </source>
</evidence>
<protein>
    <submittedName>
        <fullName evidence="3">Phosphodiesterase 6D cGMPspecific-like</fullName>
    </submittedName>
</protein>
<dbReference type="Gene3D" id="2.70.50.40">
    <property type="entry name" value="GMP phosphodiesterase, delta subunit"/>
    <property type="match status" value="1"/>
</dbReference>
<comment type="caution">
    <text evidence="3">The sequence shown here is derived from an EMBL/GenBank/DDBJ whole genome shotgun (WGS) entry which is preliminary data.</text>
</comment>
<evidence type="ECO:0000313" key="3">
    <source>
        <dbReference type="EMBL" id="OQR78321.1"/>
    </source>
</evidence>
<proteinExistence type="inferred from homology"/>
<dbReference type="GO" id="GO:0005737">
    <property type="term" value="C:cytoplasm"/>
    <property type="evidence" value="ECO:0007669"/>
    <property type="project" value="TreeGrafter"/>
</dbReference>
<comment type="similarity">
    <text evidence="1">Belongs to the PDE6D/unc-119 family.</text>
</comment>
<reference evidence="3 4" key="1">
    <citation type="journal article" date="2017" name="Gigascience">
        <title>Draft genome of the honey bee ectoparasitic mite, Tropilaelaps mercedesae, is shaped by the parasitic life history.</title>
        <authorList>
            <person name="Dong X."/>
            <person name="Armstrong S.D."/>
            <person name="Xia D."/>
            <person name="Makepeace B.L."/>
            <person name="Darby A.C."/>
            <person name="Kadowaki T."/>
        </authorList>
    </citation>
    <scope>NUCLEOTIDE SEQUENCE [LARGE SCALE GENOMIC DNA]</scope>
    <source>
        <strain evidence="3">Wuxi-XJTLU</strain>
    </source>
</reference>
<feature type="domain" description="GMP phosphodiesterase delta subunit" evidence="2">
    <location>
        <begin position="114"/>
        <end position="223"/>
    </location>
</feature>
<dbReference type="SUPFAM" id="SSF81296">
    <property type="entry name" value="E set domains"/>
    <property type="match status" value="1"/>
</dbReference>
<evidence type="ECO:0000259" key="2">
    <source>
        <dbReference type="Pfam" id="PF05351"/>
    </source>
</evidence>
<dbReference type="EMBL" id="MNPL01002377">
    <property type="protein sequence ID" value="OQR78321.1"/>
    <property type="molecule type" value="Genomic_DNA"/>
</dbReference>
<dbReference type="InParanoid" id="A0A1V9XXY6"/>
<dbReference type="Proteomes" id="UP000192247">
    <property type="component" value="Unassembled WGS sequence"/>
</dbReference>
<dbReference type="AlphaFoldDB" id="A0A1V9XXY6"/>
<dbReference type="PANTHER" id="PTHR12976">
    <property type="entry name" value="RETINAL ROD RHODOPSIN-SENSITIVE CGMP 3',5'-CYCLIC PHOSPHODIESTERASE DELTA-SUBUNIT"/>
    <property type="match status" value="1"/>
</dbReference>
<evidence type="ECO:0000313" key="4">
    <source>
        <dbReference type="Proteomes" id="UP000192247"/>
    </source>
</evidence>
<organism evidence="3 4">
    <name type="scientific">Tropilaelaps mercedesae</name>
    <dbReference type="NCBI Taxonomy" id="418985"/>
    <lineage>
        <taxon>Eukaryota</taxon>
        <taxon>Metazoa</taxon>
        <taxon>Ecdysozoa</taxon>
        <taxon>Arthropoda</taxon>
        <taxon>Chelicerata</taxon>
        <taxon>Arachnida</taxon>
        <taxon>Acari</taxon>
        <taxon>Parasitiformes</taxon>
        <taxon>Mesostigmata</taxon>
        <taxon>Gamasina</taxon>
        <taxon>Dermanyssoidea</taxon>
        <taxon>Laelapidae</taxon>
        <taxon>Tropilaelaps</taxon>
    </lineage>
</organism>
<dbReference type="PANTHER" id="PTHR12976:SF0">
    <property type="entry name" value="RETINAL ROD RHODOPSIN-SENSITIVE CGMP 3',5'-CYCLIC PHOSPHODIESTERASE SUBUNIT DELTA"/>
    <property type="match status" value="1"/>
</dbReference>
<gene>
    <name evidence="3" type="ORF">BIW11_06483</name>
</gene>